<proteinExistence type="predicted"/>
<keyword evidence="2" id="KW-1185">Reference proteome</keyword>
<dbReference type="Proteomes" id="UP001243846">
    <property type="component" value="Unassembled WGS sequence"/>
</dbReference>
<comment type="caution">
    <text evidence="1">The sequence shown here is derived from an EMBL/GenBank/DDBJ whole genome shotgun (WGS) entry which is preliminary data.</text>
</comment>
<gene>
    <name evidence="1" type="ORF">QWZ10_02620</name>
</gene>
<dbReference type="EMBL" id="JAUFRC010000001">
    <property type="protein sequence ID" value="MDN3710989.1"/>
    <property type="molecule type" value="Genomic_DNA"/>
</dbReference>
<name>A0ABT8D2G9_9RHOB</name>
<organism evidence="1 2">
    <name type="scientific">Paracoccus cavernae</name>
    <dbReference type="NCBI Taxonomy" id="1571207"/>
    <lineage>
        <taxon>Bacteria</taxon>
        <taxon>Pseudomonadati</taxon>
        <taxon>Pseudomonadota</taxon>
        <taxon>Alphaproteobacteria</taxon>
        <taxon>Rhodobacterales</taxon>
        <taxon>Paracoccaceae</taxon>
        <taxon>Paracoccus</taxon>
    </lineage>
</organism>
<protein>
    <submittedName>
        <fullName evidence="1">Uncharacterized protein</fullName>
    </submittedName>
</protein>
<accession>A0ABT8D2G9</accession>
<sequence>MSAPLFGTGAEAQYTLFELRFGEVCGHLAMTNFDDVLANTPLNVALIEGTIPPTSSFLSMG</sequence>
<evidence type="ECO:0000313" key="1">
    <source>
        <dbReference type="EMBL" id="MDN3710989.1"/>
    </source>
</evidence>
<reference evidence="2" key="1">
    <citation type="journal article" date="2019" name="Int. J. Syst. Evol. Microbiol.">
        <title>The Global Catalogue of Microorganisms (GCM) 10K type strain sequencing project: providing services to taxonomists for standard genome sequencing and annotation.</title>
        <authorList>
            <consortium name="The Broad Institute Genomics Platform"/>
            <consortium name="The Broad Institute Genome Sequencing Center for Infectious Disease"/>
            <person name="Wu L."/>
            <person name="Ma J."/>
        </authorList>
    </citation>
    <scope>NUCLEOTIDE SEQUENCE [LARGE SCALE GENOMIC DNA]</scope>
    <source>
        <strain evidence="2">CECT 8482</strain>
    </source>
</reference>
<evidence type="ECO:0000313" key="2">
    <source>
        <dbReference type="Proteomes" id="UP001243846"/>
    </source>
</evidence>